<organism evidence="1 2">
    <name type="scientific">Solibacillus palustris</name>
    <dbReference type="NCBI Taxonomy" id="2908203"/>
    <lineage>
        <taxon>Bacteria</taxon>
        <taxon>Bacillati</taxon>
        <taxon>Bacillota</taxon>
        <taxon>Bacilli</taxon>
        <taxon>Bacillales</taxon>
        <taxon>Caryophanaceae</taxon>
        <taxon>Solibacillus</taxon>
    </lineage>
</organism>
<dbReference type="GO" id="GO:0016787">
    <property type="term" value="F:hydrolase activity"/>
    <property type="evidence" value="ECO:0007669"/>
    <property type="project" value="UniProtKB-KW"/>
</dbReference>
<dbReference type="Gene3D" id="3.40.50.1820">
    <property type="entry name" value="alpha/beta hydrolase"/>
    <property type="match status" value="1"/>
</dbReference>
<dbReference type="EMBL" id="JAKZFC010000007">
    <property type="protein sequence ID" value="MCH7323390.1"/>
    <property type="molecule type" value="Genomic_DNA"/>
</dbReference>
<dbReference type="RefSeq" id="WP_241370561.1">
    <property type="nucleotide sequence ID" value="NZ_JAKZFC010000007.1"/>
</dbReference>
<dbReference type="PANTHER" id="PTHR48098">
    <property type="entry name" value="ENTEROCHELIN ESTERASE-RELATED"/>
    <property type="match status" value="1"/>
</dbReference>
<dbReference type="SUPFAM" id="SSF53474">
    <property type="entry name" value="alpha/beta-Hydrolases"/>
    <property type="match status" value="1"/>
</dbReference>
<proteinExistence type="predicted"/>
<protein>
    <submittedName>
        <fullName evidence="1">Alpha/beta hydrolase-fold protein</fullName>
    </submittedName>
</protein>
<dbReference type="Pfam" id="PF00756">
    <property type="entry name" value="Esterase"/>
    <property type="match status" value="1"/>
</dbReference>
<reference evidence="1 2" key="1">
    <citation type="submission" date="2022-03" db="EMBL/GenBank/DDBJ databases">
        <authorList>
            <person name="Jo J.-H."/>
            <person name="Im W.-T."/>
        </authorList>
    </citation>
    <scope>NUCLEOTIDE SEQUENCE [LARGE SCALE GENOMIC DNA]</scope>
    <source>
        <strain evidence="1 2">MA9</strain>
    </source>
</reference>
<accession>A0ABS9UG90</accession>
<comment type="caution">
    <text evidence="1">The sequence shown here is derived from an EMBL/GenBank/DDBJ whole genome shotgun (WGS) entry which is preliminary data.</text>
</comment>
<name>A0ABS9UG90_9BACL</name>
<dbReference type="Proteomes" id="UP001316087">
    <property type="component" value="Unassembled WGS sequence"/>
</dbReference>
<sequence length="235" mass="27333">MNKSHSVFNSLHLNKAINYTVLTMCNDIKNAYIVYVQDGFDYLELGNLEQAMLHLVRDNPELAQHLVFVCIHPGDSFERWASFSSKGALFSHYIRFMNDEFIPTFEKSLQVEVILKRGLLGDSLAGNISLNIALDNPDRWTHLMLQSPAVSIEDIGRIGNLNLSGWHVYQTVGIYEDEFITPMSNEKLYILTRNRQLYKCFLLHSANVNYKETQDEHLWRVWENDLLNTLRFFVK</sequence>
<evidence type="ECO:0000313" key="1">
    <source>
        <dbReference type="EMBL" id="MCH7323390.1"/>
    </source>
</evidence>
<dbReference type="InterPro" id="IPR000801">
    <property type="entry name" value="Esterase-like"/>
</dbReference>
<gene>
    <name evidence="1" type="ORF">LZ480_16060</name>
</gene>
<dbReference type="InterPro" id="IPR050583">
    <property type="entry name" value="Mycobacterial_A85_antigen"/>
</dbReference>
<dbReference type="InterPro" id="IPR029058">
    <property type="entry name" value="AB_hydrolase_fold"/>
</dbReference>
<dbReference type="PANTHER" id="PTHR48098:SF3">
    <property type="entry name" value="IRON(III) ENTEROBACTIN ESTERASE"/>
    <property type="match status" value="1"/>
</dbReference>
<evidence type="ECO:0000313" key="2">
    <source>
        <dbReference type="Proteomes" id="UP001316087"/>
    </source>
</evidence>
<keyword evidence="1" id="KW-0378">Hydrolase</keyword>
<keyword evidence="2" id="KW-1185">Reference proteome</keyword>